<evidence type="ECO:0000313" key="3">
    <source>
        <dbReference type="Proteomes" id="UP001591681"/>
    </source>
</evidence>
<dbReference type="CDD" id="cd00096">
    <property type="entry name" value="Ig"/>
    <property type="match status" value="1"/>
</dbReference>
<keyword evidence="3" id="KW-1185">Reference proteome</keyword>
<dbReference type="Pfam" id="PF13895">
    <property type="entry name" value="Ig_2"/>
    <property type="match status" value="1"/>
</dbReference>
<gene>
    <name evidence="2" type="ORF">ACEWY4_020193</name>
</gene>
<organism evidence="2 3">
    <name type="scientific">Coilia grayii</name>
    <name type="common">Gray's grenadier anchovy</name>
    <dbReference type="NCBI Taxonomy" id="363190"/>
    <lineage>
        <taxon>Eukaryota</taxon>
        <taxon>Metazoa</taxon>
        <taxon>Chordata</taxon>
        <taxon>Craniata</taxon>
        <taxon>Vertebrata</taxon>
        <taxon>Euteleostomi</taxon>
        <taxon>Actinopterygii</taxon>
        <taxon>Neopterygii</taxon>
        <taxon>Teleostei</taxon>
        <taxon>Clupei</taxon>
        <taxon>Clupeiformes</taxon>
        <taxon>Clupeoidei</taxon>
        <taxon>Engraulidae</taxon>
        <taxon>Coilinae</taxon>
        <taxon>Coilia</taxon>
    </lineage>
</organism>
<comment type="caution">
    <text evidence="2">The sequence shown here is derived from an EMBL/GenBank/DDBJ whole genome shotgun (WGS) entry which is preliminary data.</text>
</comment>
<protein>
    <recommendedName>
        <fullName evidence="1">Ig-like domain-containing protein</fullName>
    </recommendedName>
</protein>
<dbReference type="Proteomes" id="UP001591681">
    <property type="component" value="Unassembled WGS sequence"/>
</dbReference>
<dbReference type="InterPro" id="IPR036179">
    <property type="entry name" value="Ig-like_dom_sf"/>
</dbReference>
<dbReference type="AlphaFoldDB" id="A0ABD1JE73"/>
<name>A0ABD1JE73_9TELE</name>
<proteinExistence type="predicted"/>
<dbReference type="InterPro" id="IPR013783">
    <property type="entry name" value="Ig-like_fold"/>
</dbReference>
<feature type="domain" description="Ig-like" evidence="1">
    <location>
        <begin position="1"/>
        <end position="54"/>
    </location>
</feature>
<reference evidence="2 3" key="1">
    <citation type="submission" date="2024-09" db="EMBL/GenBank/DDBJ databases">
        <title>A chromosome-level genome assembly of Gray's grenadier anchovy, Coilia grayii.</title>
        <authorList>
            <person name="Fu Z."/>
        </authorList>
    </citation>
    <scope>NUCLEOTIDE SEQUENCE [LARGE SCALE GENOMIC DNA]</scope>
    <source>
        <strain evidence="2">G4</strain>
        <tissue evidence="2">Muscle</tissue>
    </source>
</reference>
<dbReference type="PROSITE" id="PS50835">
    <property type="entry name" value="IG_LIKE"/>
    <property type="match status" value="1"/>
</dbReference>
<accession>A0ABD1JE73</accession>
<evidence type="ECO:0000313" key="2">
    <source>
        <dbReference type="EMBL" id="KAL2084675.1"/>
    </source>
</evidence>
<sequence>MKNGDSYNLTCSANCTEFNSSEISWFKDDVKLQETGSELLLTSVTYVNSGNYTCGWRGGGHRSNAFKLDAVGHLASDDQNKDLEEEDDDLQYAAVSLKPKLTPNR</sequence>
<dbReference type="Gene3D" id="2.60.40.10">
    <property type="entry name" value="Immunoglobulins"/>
    <property type="match status" value="1"/>
</dbReference>
<dbReference type="SUPFAM" id="SSF48726">
    <property type="entry name" value="Immunoglobulin"/>
    <property type="match status" value="1"/>
</dbReference>
<evidence type="ECO:0000259" key="1">
    <source>
        <dbReference type="PROSITE" id="PS50835"/>
    </source>
</evidence>
<dbReference type="EMBL" id="JBHFQA010000017">
    <property type="protein sequence ID" value="KAL2084675.1"/>
    <property type="molecule type" value="Genomic_DNA"/>
</dbReference>
<dbReference type="InterPro" id="IPR007110">
    <property type="entry name" value="Ig-like_dom"/>
</dbReference>